<dbReference type="GO" id="GO:0022625">
    <property type="term" value="C:cytosolic large ribosomal subunit"/>
    <property type="evidence" value="ECO:0007669"/>
    <property type="project" value="TreeGrafter"/>
</dbReference>
<dbReference type="NCBIfam" id="TIGR00012">
    <property type="entry name" value="L29"/>
    <property type="match status" value="1"/>
</dbReference>
<evidence type="ECO:0000256" key="5">
    <source>
        <dbReference type="HAMAP-Rule" id="MF_00374"/>
    </source>
</evidence>
<proteinExistence type="inferred from homology"/>
<dbReference type="Pfam" id="PF00831">
    <property type="entry name" value="Ribosomal_L29"/>
    <property type="match status" value="1"/>
</dbReference>
<evidence type="ECO:0000256" key="3">
    <source>
        <dbReference type="ARBA" id="ARBA00023274"/>
    </source>
</evidence>
<keyword evidence="3 5" id="KW-0687">Ribonucleoprotein</keyword>
<dbReference type="FunFam" id="1.10.287.310:FF:000001">
    <property type="entry name" value="50S ribosomal protein L29"/>
    <property type="match status" value="1"/>
</dbReference>
<evidence type="ECO:0000256" key="1">
    <source>
        <dbReference type="ARBA" id="ARBA00009254"/>
    </source>
</evidence>
<dbReference type="SUPFAM" id="SSF46561">
    <property type="entry name" value="Ribosomal protein L29 (L29p)"/>
    <property type="match status" value="1"/>
</dbReference>
<gene>
    <name evidence="5" type="primary">rpmC</name>
    <name evidence="6" type="ORF">DKZ56_03095</name>
</gene>
<keyword evidence="2 5" id="KW-0689">Ribosomal protein</keyword>
<keyword evidence="7" id="KW-1185">Reference proteome</keyword>
<reference evidence="6 7" key="1">
    <citation type="submission" date="2019-02" db="EMBL/GenBank/DDBJ databases">
        <title>Ureibacillus thermophilus.</title>
        <authorList>
            <person name="Sunny J.S."/>
            <person name="Natarajan A."/>
            <person name="Saleena L.M."/>
        </authorList>
    </citation>
    <scope>NUCLEOTIDE SEQUENCE [LARGE SCALE GENOMIC DNA]</scope>
    <source>
        <strain evidence="6 7">LM102</strain>
    </source>
</reference>
<accession>A0A4P6UP04</accession>
<name>A0A4P6UP04_9BACL</name>
<sequence>MKAKDIRELATSEIEMKIKSLKEELFNLRFQLATGQLENTARIREVRKTIARMKTVIREREISGDN</sequence>
<dbReference type="Proteomes" id="UP000291151">
    <property type="component" value="Chromosome"/>
</dbReference>
<dbReference type="InterPro" id="IPR036049">
    <property type="entry name" value="Ribosomal_uL29_sf"/>
</dbReference>
<dbReference type="InterPro" id="IPR001854">
    <property type="entry name" value="Ribosomal_uL29"/>
</dbReference>
<dbReference type="PANTHER" id="PTHR10916:SF0">
    <property type="entry name" value="LARGE RIBOSOMAL SUBUNIT PROTEIN UL29C"/>
    <property type="match status" value="1"/>
</dbReference>
<dbReference type="HAMAP" id="MF_00374">
    <property type="entry name" value="Ribosomal_uL29"/>
    <property type="match status" value="1"/>
</dbReference>
<evidence type="ECO:0000313" key="7">
    <source>
        <dbReference type="Proteomes" id="UP000291151"/>
    </source>
</evidence>
<evidence type="ECO:0000256" key="4">
    <source>
        <dbReference type="ARBA" id="ARBA00035204"/>
    </source>
</evidence>
<evidence type="ECO:0000313" key="6">
    <source>
        <dbReference type="EMBL" id="QBK24939.1"/>
    </source>
</evidence>
<dbReference type="Gene3D" id="1.10.287.310">
    <property type="match status" value="1"/>
</dbReference>
<comment type="similarity">
    <text evidence="1 5">Belongs to the universal ribosomal protein uL29 family.</text>
</comment>
<dbReference type="CDD" id="cd00427">
    <property type="entry name" value="Ribosomal_L29_HIP"/>
    <property type="match status" value="1"/>
</dbReference>
<dbReference type="KEGG" id="uth:DKZ56_03095"/>
<dbReference type="InterPro" id="IPR018254">
    <property type="entry name" value="Ribosomal_uL29_CS"/>
</dbReference>
<dbReference type="PROSITE" id="PS00579">
    <property type="entry name" value="RIBOSOMAL_L29"/>
    <property type="match status" value="1"/>
</dbReference>
<evidence type="ECO:0000256" key="2">
    <source>
        <dbReference type="ARBA" id="ARBA00022980"/>
    </source>
</evidence>
<dbReference type="PANTHER" id="PTHR10916">
    <property type="entry name" value="60S RIBOSOMAL PROTEIN L35/50S RIBOSOMAL PROTEIN L29"/>
    <property type="match status" value="1"/>
</dbReference>
<dbReference type="AlphaFoldDB" id="A0A4P6UP04"/>
<dbReference type="InterPro" id="IPR050063">
    <property type="entry name" value="Ribosomal_protein_uL29"/>
</dbReference>
<dbReference type="EMBL" id="CP036528">
    <property type="protein sequence ID" value="QBK24939.1"/>
    <property type="molecule type" value="Genomic_DNA"/>
</dbReference>
<organism evidence="6 7">
    <name type="scientific">Ureibacillus thermophilus</name>
    <dbReference type="NCBI Taxonomy" id="367743"/>
    <lineage>
        <taxon>Bacteria</taxon>
        <taxon>Bacillati</taxon>
        <taxon>Bacillota</taxon>
        <taxon>Bacilli</taxon>
        <taxon>Bacillales</taxon>
        <taxon>Caryophanaceae</taxon>
        <taxon>Ureibacillus</taxon>
    </lineage>
</organism>
<dbReference type="GO" id="GO:0006412">
    <property type="term" value="P:translation"/>
    <property type="evidence" value="ECO:0007669"/>
    <property type="project" value="UniProtKB-UniRule"/>
</dbReference>
<dbReference type="RefSeq" id="WP_208651270.1">
    <property type="nucleotide sequence ID" value="NZ_CP036528.1"/>
</dbReference>
<dbReference type="GO" id="GO:0003735">
    <property type="term" value="F:structural constituent of ribosome"/>
    <property type="evidence" value="ECO:0007669"/>
    <property type="project" value="InterPro"/>
</dbReference>
<protein>
    <recommendedName>
        <fullName evidence="4 5">Large ribosomal subunit protein uL29</fullName>
    </recommendedName>
</protein>